<dbReference type="AlphaFoldDB" id="A0A9N8Z544"/>
<evidence type="ECO:0000313" key="1">
    <source>
        <dbReference type="EMBL" id="CAG8469563.1"/>
    </source>
</evidence>
<name>A0A9N8Z544_9GLOM</name>
<comment type="caution">
    <text evidence="1">The sequence shown here is derived from an EMBL/GenBank/DDBJ whole genome shotgun (WGS) entry which is preliminary data.</text>
</comment>
<gene>
    <name evidence="1" type="ORF">PBRASI_LOCUS1002</name>
</gene>
<dbReference type="Proteomes" id="UP000789739">
    <property type="component" value="Unassembled WGS sequence"/>
</dbReference>
<sequence>MTRQSFEEVERLGFWLVQREYWREAFLVCAGLWVCAGGDFGFVRVEILGCAGGDFGMCGRRLWDARAETLGCVGGDFGMCGRRLWDVWAETLGCAGILAA</sequence>
<organism evidence="1 2">
    <name type="scientific">Paraglomus brasilianum</name>
    <dbReference type="NCBI Taxonomy" id="144538"/>
    <lineage>
        <taxon>Eukaryota</taxon>
        <taxon>Fungi</taxon>
        <taxon>Fungi incertae sedis</taxon>
        <taxon>Mucoromycota</taxon>
        <taxon>Glomeromycotina</taxon>
        <taxon>Glomeromycetes</taxon>
        <taxon>Paraglomerales</taxon>
        <taxon>Paraglomeraceae</taxon>
        <taxon>Paraglomus</taxon>
    </lineage>
</organism>
<accession>A0A9N8Z544</accession>
<dbReference type="EMBL" id="CAJVPI010000059">
    <property type="protein sequence ID" value="CAG8469563.1"/>
    <property type="molecule type" value="Genomic_DNA"/>
</dbReference>
<keyword evidence="2" id="KW-1185">Reference proteome</keyword>
<protein>
    <submittedName>
        <fullName evidence="1">6305_t:CDS:1</fullName>
    </submittedName>
</protein>
<reference evidence="1" key="1">
    <citation type="submission" date="2021-06" db="EMBL/GenBank/DDBJ databases">
        <authorList>
            <person name="Kallberg Y."/>
            <person name="Tangrot J."/>
            <person name="Rosling A."/>
        </authorList>
    </citation>
    <scope>NUCLEOTIDE SEQUENCE</scope>
    <source>
        <strain evidence="1">BR232B</strain>
    </source>
</reference>
<proteinExistence type="predicted"/>
<evidence type="ECO:0000313" key="2">
    <source>
        <dbReference type="Proteomes" id="UP000789739"/>
    </source>
</evidence>